<dbReference type="PROSITE" id="PS50920">
    <property type="entry name" value="SOLCAR"/>
    <property type="match status" value="3"/>
</dbReference>
<feature type="repeat" description="Solcar" evidence="8">
    <location>
        <begin position="241"/>
        <end position="333"/>
    </location>
</feature>
<feature type="repeat" description="Solcar" evidence="8">
    <location>
        <begin position="30"/>
        <end position="144"/>
    </location>
</feature>
<evidence type="ECO:0000313" key="12">
    <source>
        <dbReference type="Proteomes" id="UP000095751"/>
    </source>
</evidence>
<evidence type="ECO:0000256" key="10">
    <source>
        <dbReference type="SAM" id="MobiDB-lite"/>
    </source>
</evidence>
<keyword evidence="12" id="KW-1185">Reference proteome</keyword>
<name>A0A1E7FLL9_9STRA</name>
<evidence type="ECO:0000256" key="5">
    <source>
        <dbReference type="ARBA" id="ARBA00022989"/>
    </source>
</evidence>
<feature type="repeat" description="Solcar" evidence="8">
    <location>
        <begin position="152"/>
        <end position="234"/>
    </location>
</feature>
<dbReference type="SUPFAM" id="SSF103506">
    <property type="entry name" value="Mitochondrial carrier"/>
    <property type="match status" value="1"/>
</dbReference>
<keyword evidence="7 8" id="KW-0472">Membrane</keyword>
<dbReference type="PANTHER" id="PTHR45758:SF4">
    <property type="entry name" value="MITOFERRIN-1"/>
    <property type="match status" value="1"/>
</dbReference>
<dbReference type="AlphaFoldDB" id="A0A1E7FLL9"/>
<dbReference type="KEGG" id="fcy:FRACYDRAFT_207356"/>
<dbReference type="PANTHER" id="PTHR45758">
    <property type="entry name" value="MITOFERRIN-1-RELATED"/>
    <property type="match status" value="1"/>
</dbReference>
<evidence type="ECO:0000256" key="7">
    <source>
        <dbReference type="ARBA" id="ARBA00023136"/>
    </source>
</evidence>
<dbReference type="InterPro" id="IPR018108">
    <property type="entry name" value="MCP_transmembrane"/>
</dbReference>
<proteinExistence type="inferred from homology"/>
<keyword evidence="3 9" id="KW-0813">Transport</keyword>
<keyword evidence="6" id="KW-0496">Mitochondrion</keyword>
<dbReference type="OrthoDB" id="43906at2759"/>
<dbReference type="Gene3D" id="1.50.40.10">
    <property type="entry name" value="Mitochondrial carrier domain"/>
    <property type="match status" value="2"/>
</dbReference>
<feature type="compositionally biased region" description="Low complexity" evidence="10">
    <location>
        <begin position="1"/>
        <end position="14"/>
    </location>
</feature>
<feature type="region of interest" description="Disordered" evidence="10">
    <location>
        <begin position="1"/>
        <end position="20"/>
    </location>
</feature>
<organism evidence="11 12">
    <name type="scientific">Fragilariopsis cylindrus CCMP1102</name>
    <dbReference type="NCBI Taxonomy" id="635003"/>
    <lineage>
        <taxon>Eukaryota</taxon>
        <taxon>Sar</taxon>
        <taxon>Stramenopiles</taxon>
        <taxon>Ochrophyta</taxon>
        <taxon>Bacillariophyta</taxon>
        <taxon>Bacillariophyceae</taxon>
        <taxon>Bacillariophycidae</taxon>
        <taxon>Bacillariales</taxon>
        <taxon>Bacillariaceae</taxon>
        <taxon>Fragilariopsis</taxon>
    </lineage>
</organism>
<evidence type="ECO:0000256" key="4">
    <source>
        <dbReference type="ARBA" id="ARBA00022692"/>
    </source>
</evidence>
<evidence type="ECO:0000256" key="1">
    <source>
        <dbReference type="ARBA" id="ARBA00004225"/>
    </source>
</evidence>
<dbReference type="EMBL" id="KV784356">
    <property type="protein sequence ID" value="OEU19027.1"/>
    <property type="molecule type" value="Genomic_DNA"/>
</dbReference>
<protein>
    <submittedName>
        <fullName evidence="11">Mitochondrial carrier</fullName>
    </submittedName>
</protein>
<dbReference type="InParanoid" id="A0A1E7FLL9"/>
<gene>
    <name evidence="11" type="ORF">FRACYDRAFT_207356</name>
</gene>
<sequence>MELPVQQQQQQPEAAEAEFDDEWEEWDGISPFWVHCVAGSFAGVAEHVLVYPLDTVRTHIQVCAACHFNPATHNPSTQGVSHHAAAAAASTNAAARNSNKNIPGSILQKAAIMTRLWRGVQTILIGCIPAHALYFSTYEIVKSSTLDSKGNVTGYGSALAGGAAVIAHDIVLGPLDTVKQRLQLGHYRSFSHALTTMIKNEGPISLLRSFPITLATNIPYGMIMVGTNEFIKKQWTSNNANSNGVTLGASSFAGLVAAATTTPLDRIKTYLQTQQLTPSCLLSQQVANWKQAAIRIYRTEGYTGFFRGVTPRILSHTPAVAISWTTYETLKKLFTEHCA</sequence>
<evidence type="ECO:0000256" key="6">
    <source>
        <dbReference type="ARBA" id="ARBA00023128"/>
    </source>
</evidence>
<dbReference type="Proteomes" id="UP000095751">
    <property type="component" value="Unassembled WGS sequence"/>
</dbReference>
<accession>A0A1E7FLL9</accession>
<evidence type="ECO:0000313" key="11">
    <source>
        <dbReference type="EMBL" id="OEU19027.1"/>
    </source>
</evidence>
<keyword evidence="4 8" id="KW-0812">Transmembrane</keyword>
<reference evidence="11 12" key="1">
    <citation type="submission" date="2016-09" db="EMBL/GenBank/DDBJ databases">
        <title>Extensive genetic diversity and differential bi-allelic expression allows diatom success in the polar Southern Ocean.</title>
        <authorList>
            <consortium name="DOE Joint Genome Institute"/>
            <person name="Mock T."/>
            <person name="Otillar R.P."/>
            <person name="Strauss J."/>
            <person name="Dupont C."/>
            <person name="Frickenhaus S."/>
            <person name="Maumus F."/>
            <person name="Mcmullan M."/>
            <person name="Sanges R."/>
            <person name="Schmutz J."/>
            <person name="Toseland A."/>
            <person name="Valas R."/>
            <person name="Veluchamy A."/>
            <person name="Ward B.J."/>
            <person name="Allen A."/>
            <person name="Barry K."/>
            <person name="Falciatore A."/>
            <person name="Ferrante M."/>
            <person name="Fortunato A.E."/>
            <person name="Gloeckner G."/>
            <person name="Gruber A."/>
            <person name="Hipkin R."/>
            <person name="Janech M."/>
            <person name="Kroth P."/>
            <person name="Leese F."/>
            <person name="Lindquist E."/>
            <person name="Lyon B.R."/>
            <person name="Martin J."/>
            <person name="Mayer C."/>
            <person name="Parker M."/>
            <person name="Quesneville H."/>
            <person name="Raymond J."/>
            <person name="Uhlig C."/>
            <person name="Valentin K.U."/>
            <person name="Worden A.Z."/>
            <person name="Armbrust E.V."/>
            <person name="Bowler C."/>
            <person name="Green B."/>
            <person name="Moulton V."/>
            <person name="Van Oosterhout C."/>
            <person name="Grigoriev I."/>
        </authorList>
    </citation>
    <scope>NUCLEOTIDE SEQUENCE [LARGE SCALE GENOMIC DNA]</scope>
    <source>
        <strain evidence="11 12">CCMP1102</strain>
    </source>
</reference>
<dbReference type="GO" id="GO:0048250">
    <property type="term" value="P:iron import into the mitochondrion"/>
    <property type="evidence" value="ECO:0007669"/>
    <property type="project" value="TreeGrafter"/>
</dbReference>
<evidence type="ECO:0000256" key="9">
    <source>
        <dbReference type="RuleBase" id="RU000488"/>
    </source>
</evidence>
<evidence type="ECO:0000256" key="8">
    <source>
        <dbReference type="PROSITE-ProRule" id="PRU00282"/>
    </source>
</evidence>
<comment type="similarity">
    <text evidence="2 9">Belongs to the mitochondrial carrier (TC 2.A.29) family.</text>
</comment>
<comment type="subcellular location">
    <subcellularLocation>
        <location evidence="1">Mitochondrion membrane</location>
        <topology evidence="1">Multi-pass membrane protein</topology>
    </subcellularLocation>
</comment>
<evidence type="ECO:0000256" key="3">
    <source>
        <dbReference type="ARBA" id="ARBA00022448"/>
    </source>
</evidence>
<keyword evidence="5" id="KW-1133">Transmembrane helix</keyword>
<dbReference type="GO" id="GO:0015093">
    <property type="term" value="F:ferrous iron transmembrane transporter activity"/>
    <property type="evidence" value="ECO:0007669"/>
    <property type="project" value="TreeGrafter"/>
</dbReference>
<dbReference type="InterPro" id="IPR023395">
    <property type="entry name" value="MCP_dom_sf"/>
</dbReference>
<evidence type="ECO:0000256" key="2">
    <source>
        <dbReference type="ARBA" id="ARBA00006375"/>
    </source>
</evidence>
<dbReference type="GO" id="GO:0031966">
    <property type="term" value="C:mitochondrial membrane"/>
    <property type="evidence" value="ECO:0007669"/>
    <property type="project" value="UniProtKB-SubCell"/>
</dbReference>
<dbReference type="Pfam" id="PF00153">
    <property type="entry name" value="Mito_carr"/>
    <property type="match status" value="3"/>
</dbReference>